<protein>
    <submittedName>
        <fullName evidence="1">Uncharacterized protein</fullName>
    </submittedName>
</protein>
<accession>A0A1B7MMA0</accession>
<dbReference type="OrthoDB" id="8954335at2759"/>
<dbReference type="Proteomes" id="UP000092154">
    <property type="component" value="Unassembled WGS sequence"/>
</dbReference>
<dbReference type="InParanoid" id="A0A1B7MMA0"/>
<gene>
    <name evidence="1" type="ORF">K503DRAFT_667176</name>
</gene>
<proteinExistence type="predicted"/>
<evidence type="ECO:0000313" key="2">
    <source>
        <dbReference type="Proteomes" id="UP000092154"/>
    </source>
</evidence>
<feature type="non-terminal residue" evidence="1">
    <location>
        <position position="1"/>
    </location>
</feature>
<keyword evidence="2" id="KW-1185">Reference proteome</keyword>
<sequence length="107" mass="11800">ADTSGGAARCTSHYQVHQVEFDGESFVLYNTVGLNEGVFWKVPAAKAKNDLKRLLRKLMRSGSGGIDILVYCVGNGKDSRRISGSFGNYELVHSTFCRDDIRMVLVV</sequence>
<feature type="non-terminal residue" evidence="1">
    <location>
        <position position="107"/>
    </location>
</feature>
<evidence type="ECO:0000313" key="1">
    <source>
        <dbReference type="EMBL" id="OAX33712.1"/>
    </source>
</evidence>
<dbReference type="AlphaFoldDB" id="A0A1B7MMA0"/>
<name>A0A1B7MMA0_9AGAM</name>
<dbReference type="EMBL" id="KV448720">
    <property type="protein sequence ID" value="OAX33712.1"/>
    <property type="molecule type" value="Genomic_DNA"/>
</dbReference>
<organism evidence="1 2">
    <name type="scientific">Rhizopogon vinicolor AM-OR11-026</name>
    <dbReference type="NCBI Taxonomy" id="1314800"/>
    <lineage>
        <taxon>Eukaryota</taxon>
        <taxon>Fungi</taxon>
        <taxon>Dikarya</taxon>
        <taxon>Basidiomycota</taxon>
        <taxon>Agaricomycotina</taxon>
        <taxon>Agaricomycetes</taxon>
        <taxon>Agaricomycetidae</taxon>
        <taxon>Boletales</taxon>
        <taxon>Suillineae</taxon>
        <taxon>Rhizopogonaceae</taxon>
        <taxon>Rhizopogon</taxon>
    </lineage>
</organism>
<reference evidence="1 2" key="1">
    <citation type="submission" date="2016-06" db="EMBL/GenBank/DDBJ databases">
        <title>Comparative genomics of the ectomycorrhizal sister species Rhizopogon vinicolor and Rhizopogon vesiculosus (Basidiomycota: Boletales) reveals a divergence of the mating type B locus.</title>
        <authorList>
            <consortium name="DOE Joint Genome Institute"/>
            <person name="Mujic A.B."/>
            <person name="Kuo A."/>
            <person name="Tritt A."/>
            <person name="Lipzen A."/>
            <person name="Chen C."/>
            <person name="Johnson J."/>
            <person name="Sharma A."/>
            <person name="Barry K."/>
            <person name="Grigoriev I.V."/>
            <person name="Spatafora J.W."/>
        </authorList>
    </citation>
    <scope>NUCLEOTIDE SEQUENCE [LARGE SCALE GENOMIC DNA]</scope>
    <source>
        <strain evidence="1 2">AM-OR11-026</strain>
    </source>
</reference>